<proteinExistence type="predicted"/>
<feature type="compositionally biased region" description="Pro residues" evidence="1">
    <location>
        <begin position="37"/>
        <end position="52"/>
    </location>
</feature>
<evidence type="ECO:0000313" key="3">
    <source>
        <dbReference type="Proteomes" id="UP000001056"/>
    </source>
</evidence>
<gene>
    <name evidence="2" type="ORF">CHGG_05366</name>
</gene>
<accession>Q2H7J9</accession>
<dbReference type="AlphaFoldDB" id="Q2H7J9"/>
<organism evidence="2 3">
    <name type="scientific">Chaetomium globosum (strain ATCC 6205 / CBS 148.51 / DSM 1962 / NBRC 6347 / NRRL 1970)</name>
    <name type="common">Soil fungus</name>
    <dbReference type="NCBI Taxonomy" id="306901"/>
    <lineage>
        <taxon>Eukaryota</taxon>
        <taxon>Fungi</taxon>
        <taxon>Dikarya</taxon>
        <taxon>Ascomycota</taxon>
        <taxon>Pezizomycotina</taxon>
        <taxon>Sordariomycetes</taxon>
        <taxon>Sordariomycetidae</taxon>
        <taxon>Sordariales</taxon>
        <taxon>Chaetomiaceae</taxon>
        <taxon>Chaetomium</taxon>
    </lineage>
</organism>
<evidence type="ECO:0000256" key="1">
    <source>
        <dbReference type="SAM" id="MobiDB-lite"/>
    </source>
</evidence>
<feature type="region of interest" description="Disordered" evidence="1">
    <location>
        <begin position="1"/>
        <end position="52"/>
    </location>
</feature>
<dbReference type="RefSeq" id="XP_001221461.1">
    <property type="nucleotide sequence ID" value="XM_001221460.1"/>
</dbReference>
<name>Q2H7J9_CHAGB</name>
<dbReference type="eggNOG" id="ENOG502SCK8">
    <property type="taxonomic scope" value="Eukaryota"/>
</dbReference>
<evidence type="ECO:0000313" key="2">
    <source>
        <dbReference type="EMBL" id="EAQ88747.1"/>
    </source>
</evidence>
<dbReference type="OrthoDB" id="4267316at2759"/>
<dbReference type="GeneID" id="4390419"/>
<dbReference type="OMA" id="LPHEWED"/>
<feature type="compositionally biased region" description="Low complexity" evidence="1">
    <location>
        <begin position="1"/>
        <end position="14"/>
    </location>
</feature>
<reference evidence="3" key="1">
    <citation type="journal article" date="2015" name="Genome Announc.">
        <title>Draft genome sequence of the cellulolytic fungus Chaetomium globosum.</title>
        <authorList>
            <person name="Cuomo C.A."/>
            <person name="Untereiner W.A."/>
            <person name="Ma L.-J."/>
            <person name="Grabherr M."/>
            <person name="Birren B.W."/>
        </authorList>
    </citation>
    <scope>NUCLEOTIDE SEQUENCE [LARGE SCALE GENOMIC DNA]</scope>
    <source>
        <strain evidence="3">ATCC 6205 / CBS 148.51 / DSM 1962 / NBRC 6347 / NRRL 1970</strain>
    </source>
</reference>
<dbReference type="EMBL" id="CH408031">
    <property type="protein sequence ID" value="EAQ88747.1"/>
    <property type="molecule type" value="Genomic_DNA"/>
</dbReference>
<dbReference type="InParanoid" id="Q2H7J9"/>
<keyword evidence="3" id="KW-1185">Reference proteome</keyword>
<protein>
    <recommendedName>
        <fullName evidence="4">Protein kinase domain-containing protein</fullName>
    </recommendedName>
</protein>
<dbReference type="Proteomes" id="UP000001056">
    <property type="component" value="Unassembled WGS sequence"/>
</dbReference>
<evidence type="ECO:0008006" key="4">
    <source>
        <dbReference type="Google" id="ProtNLM"/>
    </source>
</evidence>
<dbReference type="VEuPathDB" id="FungiDB:CHGG_05366"/>
<sequence>MPSSNSSPNSSWTPSPTPSPNHAPVSSAVPIGMTPRPFAPPSNPFPHFWSPPPDPEKPTCPYRAGFAVEIKPHTPPPPFGTPRYGLGLWKSRSDVNLKSVTQTELVLACPPLERQNTLSSSPPATATLTILKTIAVRDDRGAQLVVCSVDPSPCPQEPDGFVAKIFDPLYYSFECSVAAHEAEDVSFNADVHYTHEAAALDHLERMRKNGRQGLSAPKYFGAWTFTLPITHAGKKVQRSVRLVLMENIKGPSIRDVCRDAALLSCYSELDRLDIFAAVLDSAVRQWHAGVHQRDLASRNVVLRPRLTSSPSGPNSQPLPQPVIVDYNIAVVFELSRDGKHPYQLMKLPPNPIQLYWGVFFGNFDGWLPHEWEDCHKICQQWMRERFGGEAASQYAPLTREPEFSKY</sequence>
<dbReference type="HOGENOM" id="CLU_044881_1_0_1"/>